<evidence type="ECO:0000256" key="1">
    <source>
        <dbReference type="SAM" id="MobiDB-lite"/>
    </source>
</evidence>
<name>A0A4S3JVI8_9EURO</name>
<evidence type="ECO:0000256" key="2">
    <source>
        <dbReference type="SAM" id="SignalP"/>
    </source>
</evidence>
<protein>
    <recommendedName>
        <fullName evidence="3">DJ-1/PfpI domain-containing protein</fullName>
    </recommendedName>
</protein>
<dbReference type="InterPro" id="IPR029062">
    <property type="entry name" value="Class_I_gatase-like"/>
</dbReference>
<dbReference type="CDD" id="cd03139">
    <property type="entry name" value="GATase1_PfpI_2"/>
    <property type="match status" value="1"/>
</dbReference>
<dbReference type="VEuPathDB" id="FungiDB:EYZ11_001079"/>
<dbReference type="RefSeq" id="XP_033422311.1">
    <property type="nucleotide sequence ID" value="XM_033574293.1"/>
</dbReference>
<evidence type="ECO:0000259" key="3">
    <source>
        <dbReference type="Pfam" id="PF01965"/>
    </source>
</evidence>
<dbReference type="EMBL" id="QUQM01000005">
    <property type="protein sequence ID" value="KAA8642949.1"/>
    <property type="molecule type" value="Genomic_DNA"/>
</dbReference>
<keyword evidence="2" id="KW-0732">Signal</keyword>
<dbReference type="GeneID" id="54332413"/>
<dbReference type="InterPro" id="IPR052158">
    <property type="entry name" value="INH-QAR"/>
</dbReference>
<dbReference type="PANTHER" id="PTHR43130:SF15">
    <property type="entry name" value="THIJ_PFPI FAMILY PROTEIN (AFU_ORTHOLOGUE AFUA_5G14240)"/>
    <property type="match status" value="1"/>
</dbReference>
<feature type="compositionally biased region" description="Pro residues" evidence="1">
    <location>
        <begin position="35"/>
        <end position="44"/>
    </location>
</feature>
<keyword evidence="6" id="KW-1185">Reference proteome</keyword>
<dbReference type="Proteomes" id="UP000324241">
    <property type="component" value="Unassembled WGS sequence"/>
</dbReference>
<gene>
    <name evidence="4" type="ORF">ATNIH1004_009711</name>
    <name evidence="5" type="ORF">EYZ11_001079</name>
</gene>
<dbReference type="Pfam" id="PF01965">
    <property type="entry name" value="DJ-1_PfpI"/>
    <property type="match status" value="1"/>
</dbReference>
<dbReference type="STRING" id="1220188.A0A4S3JVI8"/>
<dbReference type="OrthoDB" id="543156at2759"/>
<dbReference type="PANTHER" id="PTHR43130">
    <property type="entry name" value="ARAC-FAMILY TRANSCRIPTIONAL REGULATOR"/>
    <property type="match status" value="1"/>
</dbReference>
<dbReference type="SUPFAM" id="SSF52317">
    <property type="entry name" value="Class I glutamine amidotransferase-like"/>
    <property type="match status" value="1"/>
</dbReference>
<accession>A0A4S3JVI8</accession>
<evidence type="ECO:0000313" key="6">
    <source>
        <dbReference type="Proteomes" id="UP000308092"/>
    </source>
</evidence>
<dbReference type="InterPro" id="IPR002818">
    <property type="entry name" value="DJ-1/PfpI"/>
</dbReference>
<dbReference type="Gene3D" id="3.40.50.880">
    <property type="match status" value="1"/>
</dbReference>
<evidence type="ECO:0000313" key="5">
    <source>
        <dbReference type="EMBL" id="THC99441.1"/>
    </source>
</evidence>
<sequence>MLQAFTSVFLRAGLLCLCLSSFGTASDSRTTTFPTPGPKPPNTPPRSYGMVLFRDFEPLDVFGPLEALYRLASLHKLDLYLISETMDAVTTEPGLAAMNPHNSSFFPKILPTHTFDDAPIPDVMIVPGGIGTRSPSLNRTIEYIAETYPKLHYLLTVCTGAGLAAKSGVLDSKHATTNKAAWNTIVAWRPQVNWVPHARWVVDGNIWTSSGISAGIDATMAFIEYAYGKDDATTVGNIMEYERHEDPDWDPFSEVFHVPGA</sequence>
<feature type="domain" description="DJ-1/PfpI" evidence="3">
    <location>
        <begin position="50"/>
        <end position="224"/>
    </location>
</feature>
<feature type="region of interest" description="Disordered" evidence="1">
    <location>
        <begin position="26"/>
        <end position="46"/>
    </location>
</feature>
<organism evidence="5 6">
    <name type="scientific">Aspergillus tanneri</name>
    <dbReference type="NCBI Taxonomy" id="1220188"/>
    <lineage>
        <taxon>Eukaryota</taxon>
        <taxon>Fungi</taxon>
        <taxon>Dikarya</taxon>
        <taxon>Ascomycota</taxon>
        <taxon>Pezizomycotina</taxon>
        <taxon>Eurotiomycetes</taxon>
        <taxon>Eurotiomycetidae</taxon>
        <taxon>Eurotiales</taxon>
        <taxon>Aspergillaceae</taxon>
        <taxon>Aspergillus</taxon>
        <taxon>Aspergillus subgen. Circumdati</taxon>
    </lineage>
</organism>
<feature type="chain" id="PRO_5033831491" description="DJ-1/PfpI domain-containing protein" evidence="2">
    <location>
        <begin position="26"/>
        <end position="261"/>
    </location>
</feature>
<evidence type="ECO:0000313" key="4">
    <source>
        <dbReference type="EMBL" id="KAA8642949.1"/>
    </source>
</evidence>
<dbReference type="EMBL" id="SOSA01000018">
    <property type="protein sequence ID" value="THC99441.1"/>
    <property type="molecule type" value="Genomic_DNA"/>
</dbReference>
<comment type="caution">
    <text evidence="5">The sequence shown here is derived from an EMBL/GenBank/DDBJ whole genome shotgun (WGS) entry which is preliminary data.</text>
</comment>
<dbReference type="Proteomes" id="UP000308092">
    <property type="component" value="Unassembled WGS sequence"/>
</dbReference>
<reference evidence="5 6" key="1">
    <citation type="submission" date="2019-03" db="EMBL/GenBank/DDBJ databases">
        <title>The genome sequence of a newly discovered highly antifungal drug resistant Aspergillus species, Aspergillus tanneri NIH 1004.</title>
        <authorList>
            <person name="Mounaud S."/>
            <person name="Singh I."/>
            <person name="Joardar V."/>
            <person name="Pakala S."/>
            <person name="Pakala S."/>
            <person name="Venepally P."/>
            <person name="Hoover J."/>
            <person name="Nierman W."/>
            <person name="Chung J."/>
            <person name="Losada L."/>
        </authorList>
    </citation>
    <scope>NUCLEOTIDE SEQUENCE [LARGE SCALE GENOMIC DNA]</scope>
    <source>
        <strain evidence="5 6">NIH1004</strain>
    </source>
</reference>
<feature type="signal peptide" evidence="2">
    <location>
        <begin position="1"/>
        <end position="25"/>
    </location>
</feature>
<evidence type="ECO:0000313" key="7">
    <source>
        <dbReference type="Proteomes" id="UP000324241"/>
    </source>
</evidence>
<proteinExistence type="predicted"/>
<reference evidence="4 7" key="2">
    <citation type="submission" date="2019-08" db="EMBL/GenBank/DDBJ databases">
        <title>The genome sequence of a newly discovered highly antifungal drug resistant Aspergillus species, Aspergillus tanneri NIH 1004.</title>
        <authorList>
            <person name="Mounaud S."/>
            <person name="Singh I."/>
            <person name="Joardar V."/>
            <person name="Pakala S."/>
            <person name="Pakala S."/>
            <person name="Venepally P."/>
            <person name="Chung J.K."/>
            <person name="Losada L."/>
            <person name="Nierman W.C."/>
        </authorList>
    </citation>
    <scope>NUCLEOTIDE SEQUENCE [LARGE SCALE GENOMIC DNA]</scope>
    <source>
        <strain evidence="4 7">NIH1004</strain>
    </source>
</reference>
<dbReference type="AlphaFoldDB" id="A0A4S3JVI8"/>